<feature type="repeat" description="TPR" evidence="1">
    <location>
        <begin position="85"/>
        <end position="118"/>
    </location>
</feature>
<keyword evidence="5" id="KW-0808">Transferase</keyword>
<proteinExistence type="predicted"/>
<keyword evidence="1" id="KW-0802">TPR repeat</keyword>
<dbReference type="InterPro" id="IPR050640">
    <property type="entry name" value="Bact_2-comp_sensor_kinase"/>
</dbReference>
<dbReference type="PANTHER" id="PTHR34220:SF7">
    <property type="entry name" value="SENSOR HISTIDINE KINASE YPDA"/>
    <property type="match status" value="1"/>
</dbReference>
<keyword evidence="2" id="KW-1133">Transmembrane helix</keyword>
<feature type="domain" description="Signal transduction histidine kinase internal region" evidence="4">
    <location>
        <begin position="402"/>
        <end position="480"/>
    </location>
</feature>
<keyword evidence="5" id="KW-0418">Kinase</keyword>
<evidence type="ECO:0000313" key="6">
    <source>
        <dbReference type="Proteomes" id="UP001139199"/>
    </source>
</evidence>
<keyword evidence="2" id="KW-0812">Transmembrane</keyword>
<accession>A0A9X1HZ59</accession>
<dbReference type="GO" id="GO:0016020">
    <property type="term" value="C:membrane"/>
    <property type="evidence" value="ECO:0007669"/>
    <property type="project" value="InterPro"/>
</dbReference>
<feature type="signal peptide" evidence="3">
    <location>
        <begin position="1"/>
        <end position="22"/>
    </location>
</feature>
<keyword evidence="6" id="KW-1185">Reference proteome</keyword>
<dbReference type="InterPro" id="IPR011990">
    <property type="entry name" value="TPR-like_helical_dom_sf"/>
</dbReference>
<keyword evidence="3" id="KW-0732">Signal</keyword>
<dbReference type="EMBL" id="JAJAPW010000002">
    <property type="protein sequence ID" value="MCB4798451.1"/>
    <property type="molecule type" value="Genomic_DNA"/>
</dbReference>
<gene>
    <name evidence="5" type="ORF">LG649_06325</name>
</gene>
<dbReference type="InterPro" id="IPR019734">
    <property type="entry name" value="TPR_rpt"/>
</dbReference>
<evidence type="ECO:0000256" key="1">
    <source>
        <dbReference type="PROSITE-ProRule" id="PRU00339"/>
    </source>
</evidence>
<dbReference type="SMART" id="SM00028">
    <property type="entry name" value="TPR"/>
    <property type="match status" value="5"/>
</dbReference>
<dbReference type="GO" id="GO:0000155">
    <property type="term" value="F:phosphorelay sensor kinase activity"/>
    <property type="evidence" value="ECO:0007669"/>
    <property type="project" value="InterPro"/>
</dbReference>
<dbReference type="InterPro" id="IPR036890">
    <property type="entry name" value="HATPase_C_sf"/>
</dbReference>
<sequence length="606" mass="69627">MRDMLKFWLVICIAFFANTINAQTSSKTDSLLTLLKNHPQKDSIRVKYLINTAFSLLYTAPDSTLLLSQQALEISKQQNLKQGLYLSYSHIGMAYYQNNSYKKAISNYFKALNIAEDLNNTLFQSRVHSNLANIYADFGEFNKALNSYKKSFEIAKTNSDTIYQIIALANIGVLQSERDSLIDLGILNLKQALNLAEKIKHEQYITFFNLNLGLSFKKKKEYIKAINYYKEVLNFNGETKKTYDNLLAYNNLSTASFEIKDYKATEFYANKALDIAKEFNDLEWQSSAWATLSEVYSAKNKYKLAFQAYQNYSELKDSLDLINTKAEILKLQDDYKHDKEKLLLTAKHDKENLLNLQEINNQKAINRIIVISAITILVLLFLGFYVYKRKQESQFNLKVAETELKALRAQMNPHFIFNALNSVSKYITSNNSNLANNFLIKFSNLMRQTLENSEKKDITVKEDLQLLKNYLEIECKRFVNGFKYKIEVDEELNSENVLVPPMLLQPFVENSIWHGISKMNGSGCVTIEAKVQNDMLCYTVDDNGVGRKNPNGKRHNSKSMGISITQNRIDILNKQKKANGNLKIIDKDKGTRVEITLPFQTLFSNG</sequence>
<dbReference type="AlphaFoldDB" id="A0A9X1HZ59"/>
<dbReference type="SUPFAM" id="SSF55874">
    <property type="entry name" value="ATPase domain of HSP90 chaperone/DNA topoisomerase II/histidine kinase"/>
    <property type="match status" value="1"/>
</dbReference>
<comment type="caution">
    <text evidence="5">The sequence shown here is derived from an EMBL/GenBank/DDBJ whole genome shotgun (WGS) entry which is preliminary data.</text>
</comment>
<dbReference type="Proteomes" id="UP001139199">
    <property type="component" value="Unassembled WGS sequence"/>
</dbReference>
<dbReference type="PROSITE" id="PS50005">
    <property type="entry name" value="TPR"/>
    <property type="match status" value="2"/>
</dbReference>
<dbReference type="Pfam" id="PF13424">
    <property type="entry name" value="TPR_12"/>
    <property type="match status" value="1"/>
</dbReference>
<dbReference type="InterPro" id="IPR010559">
    <property type="entry name" value="Sig_transdc_His_kin_internal"/>
</dbReference>
<feature type="chain" id="PRO_5040799169" evidence="3">
    <location>
        <begin position="23"/>
        <end position="606"/>
    </location>
</feature>
<keyword evidence="2" id="KW-0472">Membrane</keyword>
<dbReference type="Pfam" id="PF06580">
    <property type="entry name" value="His_kinase"/>
    <property type="match status" value="1"/>
</dbReference>
<reference evidence="5" key="1">
    <citation type="submission" date="2021-10" db="EMBL/GenBank/DDBJ databases">
        <title>Tamlana sargassums sp. nov., and Tamlana laminarinivorans sp. nov., two new bacteria isolated from the brown alga.</title>
        <authorList>
            <person name="Li J."/>
        </authorList>
    </citation>
    <scope>NUCLEOTIDE SEQUENCE</scope>
    <source>
        <strain evidence="5">PT2-4</strain>
    </source>
</reference>
<dbReference type="RefSeq" id="WP_226542365.1">
    <property type="nucleotide sequence ID" value="NZ_JAJAPW010000002.1"/>
</dbReference>
<dbReference type="Gene3D" id="3.30.565.10">
    <property type="entry name" value="Histidine kinase-like ATPase, C-terminal domain"/>
    <property type="match status" value="1"/>
</dbReference>
<protein>
    <submittedName>
        <fullName evidence="5">Histidine kinase</fullName>
    </submittedName>
</protein>
<dbReference type="Pfam" id="PF13181">
    <property type="entry name" value="TPR_8"/>
    <property type="match status" value="1"/>
</dbReference>
<evidence type="ECO:0000313" key="5">
    <source>
        <dbReference type="EMBL" id="MCB4798451.1"/>
    </source>
</evidence>
<organism evidence="5 6">
    <name type="scientific">Neotamlana laminarinivorans</name>
    <dbReference type="NCBI Taxonomy" id="2883124"/>
    <lineage>
        <taxon>Bacteria</taxon>
        <taxon>Pseudomonadati</taxon>
        <taxon>Bacteroidota</taxon>
        <taxon>Flavobacteriia</taxon>
        <taxon>Flavobacteriales</taxon>
        <taxon>Flavobacteriaceae</taxon>
        <taxon>Neotamlana</taxon>
    </lineage>
</organism>
<dbReference type="SUPFAM" id="SSF48452">
    <property type="entry name" value="TPR-like"/>
    <property type="match status" value="2"/>
</dbReference>
<feature type="transmembrane region" description="Helical" evidence="2">
    <location>
        <begin position="368"/>
        <end position="387"/>
    </location>
</feature>
<evidence type="ECO:0000256" key="2">
    <source>
        <dbReference type="SAM" id="Phobius"/>
    </source>
</evidence>
<feature type="repeat" description="TPR" evidence="1">
    <location>
        <begin position="125"/>
        <end position="158"/>
    </location>
</feature>
<dbReference type="Gene3D" id="1.25.40.10">
    <property type="entry name" value="Tetratricopeptide repeat domain"/>
    <property type="match status" value="2"/>
</dbReference>
<evidence type="ECO:0000256" key="3">
    <source>
        <dbReference type="SAM" id="SignalP"/>
    </source>
</evidence>
<dbReference type="PANTHER" id="PTHR34220">
    <property type="entry name" value="SENSOR HISTIDINE KINASE YPDA"/>
    <property type="match status" value="1"/>
</dbReference>
<evidence type="ECO:0000259" key="4">
    <source>
        <dbReference type="Pfam" id="PF06580"/>
    </source>
</evidence>
<name>A0A9X1HZ59_9FLAO</name>